<dbReference type="AlphaFoldDB" id="A0A7Y0M0V2"/>
<name>A0A7Y0M0V2_CELFI</name>
<evidence type="ECO:0000313" key="1">
    <source>
        <dbReference type="EMBL" id="NMR21489.1"/>
    </source>
</evidence>
<dbReference type="GO" id="GO:0016740">
    <property type="term" value="F:transferase activity"/>
    <property type="evidence" value="ECO:0007669"/>
    <property type="project" value="UniProtKB-KW"/>
</dbReference>
<accession>A0A7Y0M0V2</accession>
<keyword evidence="1" id="KW-0808">Transferase</keyword>
<dbReference type="EMBL" id="JABCJJ010000038">
    <property type="protein sequence ID" value="NMR21489.1"/>
    <property type="molecule type" value="Genomic_DNA"/>
</dbReference>
<dbReference type="Proteomes" id="UP000562124">
    <property type="component" value="Unassembled WGS sequence"/>
</dbReference>
<organism evidence="1 2">
    <name type="scientific">Cellulomonas fimi</name>
    <dbReference type="NCBI Taxonomy" id="1708"/>
    <lineage>
        <taxon>Bacteria</taxon>
        <taxon>Bacillati</taxon>
        <taxon>Actinomycetota</taxon>
        <taxon>Actinomycetes</taxon>
        <taxon>Micrococcales</taxon>
        <taxon>Cellulomonadaceae</taxon>
        <taxon>Cellulomonas</taxon>
    </lineage>
</organism>
<gene>
    <name evidence="1" type="ORF">HIR71_14905</name>
</gene>
<dbReference type="Pfam" id="PF08843">
    <property type="entry name" value="AbiEii"/>
    <property type="match status" value="1"/>
</dbReference>
<evidence type="ECO:0000313" key="2">
    <source>
        <dbReference type="Proteomes" id="UP000562124"/>
    </source>
</evidence>
<sequence length="303" mass="33628">MPDIEGYPTAAGVEAAIKEAAKKAAAADPSLDTNERIRLEHFNRFLSRIFSEGEESEWVLKGGTGVLARVPSGRTTRDVDLYRKGYTLDEALEDLRRLAAIDLGDHFVFQYVSHEKSIGGEGQPYIEGYAVAFEIFIGGRSRKILNVDLSLGAGATAEVTTVEPANALPLSKLVSHEYRLYPVVDQIADKVCATMAEYNERRSSREKDLVDLVLFATTQDIDGTALRVAIDTEARRRRMQPLDRFNVPDSWGTRFAKLSKPVPHCADYRTVDLAADLAKRLIDPALSGDADRKTWSHETLAWT</sequence>
<protein>
    <submittedName>
        <fullName evidence="1">Nucleotidyl transferase AbiEii/AbiGii toxin family protein</fullName>
    </submittedName>
</protein>
<reference evidence="1 2" key="1">
    <citation type="submission" date="2020-04" db="EMBL/GenBank/DDBJ databases">
        <title>Sequencing and Assembly of C. fimi.</title>
        <authorList>
            <person name="Ramsey A.R."/>
        </authorList>
    </citation>
    <scope>NUCLEOTIDE SEQUENCE [LARGE SCALE GENOMIC DNA]</scope>
    <source>
        <strain evidence="1 2">SB</strain>
    </source>
</reference>
<proteinExistence type="predicted"/>
<keyword evidence="2" id="KW-1185">Reference proteome</keyword>
<comment type="caution">
    <text evidence="1">The sequence shown here is derived from an EMBL/GenBank/DDBJ whole genome shotgun (WGS) entry which is preliminary data.</text>
</comment>
<dbReference type="InterPro" id="IPR014942">
    <property type="entry name" value="AbiEii"/>
</dbReference>
<dbReference type="RefSeq" id="WP_169325861.1">
    <property type="nucleotide sequence ID" value="NZ_JABCJJ010000038.1"/>
</dbReference>